<dbReference type="AlphaFoldDB" id="G2T152"/>
<organism evidence="1 2">
    <name type="scientific">Roseburia hominis (strain DSM 16839 / JCM 17582 / NCIMB 14029 / A2-183)</name>
    <dbReference type="NCBI Taxonomy" id="585394"/>
    <lineage>
        <taxon>Bacteria</taxon>
        <taxon>Bacillati</taxon>
        <taxon>Bacillota</taxon>
        <taxon>Clostridia</taxon>
        <taxon>Lachnospirales</taxon>
        <taxon>Lachnospiraceae</taxon>
        <taxon>Roseburia</taxon>
    </lineage>
</organism>
<accession>G2T152</accession>
<gene>
    <name evidence="1" type="ordered locus">RHOM_05005</name>
</gene>
<keyword evidence="2" id="KW-1185">Reference proteome</keyword>
<dbReference type="Gene3D" id="1.10.3210.10">
    <property type="entry name" value="Hypothetical protein af1432"/>
    <property type="match status" value="1"/>
</dbReference>
<evidence type="ECO:0000313" key="2">
    <source>
        <dbReference type="Proteomes" id="UP000008178"/>
    </source>
</evidence>
<dbReference type="BioCyc" id="RHOM585394:G1H02-1018-MONOMER"/>
<dbReference type="RefSeq" id="WP_014079166.1">
    <property type="nucleotide sequence ID" value="NC_015977.1"/>
</dbReference>
<name>G2T152_ROSHA</name>
<dbReference type="Proteomes" id="UP000008178">
    <property type="component" value="Chromosome"/>
</dbReference>
<dbReference type="GeneID" id="93722847"/>
<dbReference type="SUPFAM" id="SSF109604">
    <property type="entry name" value="HD-domain/PDEase-like"/>
    <property type="match status" value="1"/>
</dbReference>
<dbReference type="OrthoDB" id="1099791at2"/>
<dbReference type="HOGENOM" id="CLU_089999_1_0_9"/>
<dbReference type="EMBL" id="CP003040">
    <property type="protein sequence ID" value="AEN96121.1"/>
    <property type="molecule type" value="Genomic_DNA"/>
</dbReference>
<dbReference type="eggNOG" id="COG1896">
    <property type="taxonomic scope" value="Bacteria"/>
</dbReference>
<proteinExistence type="predicted"/>
<reference evidence="1 2" key="1">
    <citation type="journal article" date="2015" name="Genome Announc.">
        <title>Complete genome sequence of the human gut symbiont Roseburia hominis.</title>
        <authorList>
            <person name="Travis A.J."/>
            <person name="Kelly D."/>
            <person name="Flint H.J."/>
            <person name="Aminov R.I."/>
        </authorList>
    </citation>
    <scope>NUCLEOTIDE SEQUENCE [LARGE SCALE GENOMIC DNA]</scope>
    <source>
        <strain evidence="2">DSM 16839 / JCM 17582 / NCIMB 14029 / A2-183</strain>
    </source>
</reference>
<evidence type="ECO:0008006" key="3">
    <source>
        <dbReference type="Google" id="ProtNLM"/>
    </source>
</evidence>
<evidence type="ECO:0000313" key="1">
    <source>
        <dbReference type="EMBL" id="AEN96121.1"/>
    </source>
</evidence>
<sequence>MREKICTFSGIHISPADPRPEEICIEDIAHALSLMTRANGHFPVFYSVAQHSLDCAAMAQAEGRSSREVLACLLHDASEAYLSDITRPVKGCLPEYRRIEQVLQEMIYEKYLIAPPTEREREIVKRMDDTCLYYEFEHFTGEKLFDVAPQAAVLPEYRECPMREVEKKFLALFEKLMAQTVQEDGVRTDQ</sequence>
<dbReference type="STRING" id="585394.RHOM_05005"/>
<dbReference type="KEGG" id="rho:RHOM_05005"/>
<protein>
    <recommendedName>
        <fullName evidence="3">Phosphohydrolase</fullName>
    </recommendedName>
</protein>